<dbReference type="Gene3D" id="3.40.30.10">
    <property type="entry name" value="Glutaredoxin"/>
    <property type="match status" value="1"/>
</dbReference>
<name>A0A9D9HF50_9BACT</name>
<feature type="signal peptide" evidence="5">
    <location>
        <begin position="1"/>
        <end position="19"/>
    </location>
</feature>
<evidence type="ECO:0000259" key="6">
    <source>
        <dbReference type="PROSITE" id="PS51352"/>
    </source>
</evidence>
<evidence type="ECO:0000256" key="2">
    <source>
        <dbReference type="ARBA" id="ARBA00022748"/>
    </source>
</evidence>
<evidence type="ECO:0000256" key="5">
    <source>
        <dbReference type="SAM" id="SignalP"/>
    </source>
</evidence>
<comment type="subcellular location">
    <subcellularLocation>
        <location evidence="1">Cell envelope</location>
    </subcellularLocation>
</comment>
<dbReference type="PANTHER" id="PTHR42852">
    <property type="entry name" value="THIOL:DISULFIDE INTERCHANGE PROTEIN DSBE"/>
    <property type="match status" value="1"/>
</dbReference>
<dbReference type="Pfam" id="PF13905">
    <property type="entry name" value="Thioredoxin_8"/>
    <property type="match status" value="1"/>
</dbReference>
<comment type="caution">
    <text evidence="7">The sequence shown here is derived from an EMBL/GenBank/DDBJ whole genome shotgun (WGS) entry which is preliminary data.</text>
</comment>
<feature type="domain" description="Thioredoxin" evidence="6">
    <location>
        <begin position="480"/>
        <end position="634"/>
    </location>
</feature>
<keyword evidence="4" id="KW-0676">Redox-active center</keyword>
<sequence length="636" mass="71021">MKKPLTALIWTMLSFPVFSLVSCTSGERTVEDPVIGYANTYTLDIARVELTDTSTVLSITAKYIPRYWIKISSDTYLLSKGRKYRMTGTDGIEADSLFWMPDSGKAAFRLMFEPLPRNARSFDFIESDAEGCFRIFDVDLTGKASYSTSRGIPAELEEAGGDARVPGPEFRTGRTTVKLHLPGYRPEFGISKAEMYVNTLLSGQETYTAPVDQETGTAEFSFMQYGPAIGGIVIENTGSDIWLSPGEELDVYFDPRVKGWNLYNSRERDGGEDGSGDGFCWFRASGKYAELTNSYAGDRIPYGMSLYSGEFADYRMTADEYTDHVISIYNSLSGMLSSSGISPLMKELGQLNLKQQLVTAIAEGDFLRKHNYMNVHDKWELFREEIPYRIDPIRLDNFRKVLELVDIGDPALLMGSNVSDYISALTSMDEDLLQASGEDSALVRDLRMALPLASEAADAALSEEDIEKCGFSMPFYEEALKSMQEASEKALALAGGQTEMKVPDVPDGSLFDAIIAPYRGKVIVVDFWNTWCAPCRAALEANEPLKDSLPGKDDIVWIYVANTTSPLVKYRTMIPGIRGLHYRLEGKQWAYLCDKFAIDGIPSYVLVDRDGSYSLRNDFRDHDVLKETLEEMTGKK</sequence>
<evidence type="ECO:0000256" key="1">
    <source>
        <dbReference type="ARBA" id="ARBA00004196"/>
    </source>
</evidence>
<keyword evidence="3" id="KW-1015">Disulfide bond</keyword>
<evidence type="ECO:0000256" key="4">
    <source>
        <dbReference type="ARBA" id="ARBA00023284"/>
    </source>
</evidence>
<organism evidence="7 8">
    <name type="scientific">Candidatus Cryptobacteroides merdigallinarum</name>
    <dbReference type="NCBI Taxonomy" id="2840770"/>
    <lineage>
        <taxon>Bacteria</taxon>
        <taxon>Pseudomonadati</taxon>
        <taxon>Bacteroidota</taxon>
        <taxon>Bacteroidia</taxon>
        <taxon>Bacteroidales</taxon>
        <taxon>Candidatus Cryptobacteroides</taxon>
    </lineage>
</organism>
<keyword evidence="5" id="KW-0732">Signal</keyword>
<dbReference type="SUPFAM" id="SSF52833">
    <property type="entry name" value="Thioredoxin-like"/>
    <property type="match status" value="1"/>
</dbReference>
<proteinExistence type="predicted"/>
<reference evidence="7" key="1">
    <citation type="submission" date="2020-10" db="EMBL/GenBank/DDBJ databases">
        <authorList>
            <person name="Gilroy R."/>
        </authorList>
    </citation>
    <scope>NUCLEOTIDE SEQUENCE</scope>
    <source>
        <strain evidence="7">20514</strain>
    </source>
</reference>
<evidence type="ECO:0000313" key="8">
    <source>
        <dbReference type="Proteomes" id="UP000810252"/>
    </source>
</evidence>
<feature type="chain" id="PRO_5039414438" evidence="5">
    <location>
        <begin position="20"/>
        <end position="636"/>
    </location>
</feature>
<dbReference type="InterPro" id="IPR012336">
    <property type="entry name" value="Thioredoxin-like_fold"/>
</dbReference>
<accession>A0A9D9HF50</accession>
<dbReference type="InterPro" id="IPR036249">
    <property type="entry name" value="Thioredoxin-like_sf"/>
</dbReference>
<keyword evidence="2" id="KW-0201">Cytochrome c-type biogenesis</keyword>
<dbReference type="InterPro" id="IPR050553">
    <property type="entry name" value="Thioredoxin_ResA/DsbE_sf"/>
</dbReference>
<dbReference type="InterPro" id="IPR013766">
    <property type="entry name" value="Thioredoxin_domain"/>
</dbReference>
<reference evidence="7" key="2">
    <citation type="journal article" date="2021" name="PeerJ">
        <title>Extensive microbial diversity within the chicken gut microbiome revealed by metagenomics and culture.</title>
        <authorList>
            <person name="Gilroy R."/>
            <person name="Ravi A."/>
            <person name="Getino M."/>
            <person name="Pursley I."/>
            <person name="Horton D.L."/>
            <person name="Alikhan N.F."/>
            <person name="Baker D."/>
            <person name="Gharbi K."/>
            <person name="Hall N."/>
            <person name="Watson M."/>
            <person name="Adriaenssens E.M."/>
            <person name="Foster-Nyarko E."/>
            <person name="Jarju S."/>
            <person name="Secka A."/>
            <person name="Antonio M."/>
            <person name="Oren A."/>
            <person name="Chaudhuri R.R."/>
            <person name="La Ragione R."/>
            <person name="Hildebrand F."/>
            <person name="Pallen M.J."/>
        </authorList>
    </citation>
    <scope>NUCLEOTIDE SEQUENCE</scope>
    <source>
        <strain evidence="7">20514</strain>
    </source>
</reference>
<dbReference type="AlphaFoldDB" id="A0A9D9HF50"/>
<evidence type="ECO:0000256" key="3">
    <source>
        <dbReference type="ARBA" id="ARBA00023157"/>
    </source>
</evidence>
<dbReference type="PANTHER" id="PTHR42852:SF6">
    <property type="entry name" value="THIOL:DISULFIDE INTERCHANGE PROTEIN DSBE"/>
    <property type="match status" value="1"/>
</dbReference>
<dbReference type="Proteomes" id="UP000810252">
    <property type="component" value="Unassembled WGS sequence"/>
</dbReference>
<protein>
    <submittedName>
        <fullName evidence="7">Thioredoxin</fullName>
    </submittedName>
</protein>
<dbReference type="PROSITE" id="PS51352">
    <property type="entry name" value="THIOREDOXIN_2"/>
    <property type="match status" value="1"/>
</dbReference>
<dbReference type="GO" id="GO:0030313">
    <property type="term" value="C:cell envelope"/>
    <property type="evidence" value="ECO:0007669"/>
    <property type="project" value="UniProtKB-SubCell"/>
</dbReference>
<dbReference type="PROSITE" id="PS51257">
    <property type="entry name" value="PROKAR_LIPOPROTEIN"/>
    <property type="match status" value="1"/>
</dbReference>
<dbReference type="EMBL" id="JADIMQ010000068">
    <property type="protein sequence ID" value="MBO8448559.1"/>
    <property type="molecule type" value="Genomic_DNA"/>
</dbReference>
<dbReference type="GO" id="GO:0017004">
    <property type="term" value="P:cytochrome complex assembly"/>
    <property type="evidence" value="ECO:0007669"/>
    <property type="project" value="UniProtKB-KW"/>
</dbReference>
<gene>
    <name evidence="7" type="ORF">IAC29_04735</name>
</gene>
<evidence type="ECO:0000313" key="7">
    <source>
        <dbReference type="EMBL" id="MBO8448559.1"/>
    </source>
</evidence>